<name>A0A0D3F3K4_9ORYZ</name>
<comment type="similarity">
    <text evidence="1 6">Belongs to the glycosyltransferase 37 family.</text>
</comment>
<dbReference type="FunFam" id="3.40.50.11340:FF:000008">
    <property type="entry name" value="Galactoside 2-alpha-L-fucosyltransferase"/>
    <property type="match status" value="1"/>
</dbReference>
<dbReference type="PANTHER" id="PTHR31889">
    <property type="entry name" value="FUCOSYLTRANSFERASE 2-RELATED"/>
    <property type="match status" value="1"/>
</dbReference>
<dbReference type="Pfam" id="PF03254">
    <property type="entry name" value="XG_FTase"/>
    <property type="match status" value="2"/>
</dbReference>
<reference evidence="8" key="2">
    <citation type="submission" date="2015-03" db="UniProtKB">
        <authorList>
            <consortium name="EnsemblPlants"/>
        </authorList>
    </citation>
    <scope>IDENTIFICATION</scope>
</reference>
<dbReference type="GO" id="GO:0009969">
    <property type="term" value="P:xyloglucan biosynthetic process"/>
    <property type="evidence" value="ECO:0007669"/>
    <property type="project" value="TreeGrafter"/>
</dbReference>
<evidence type="ECO:0000313" key="9">
    <source>
        <dbReference type="Proteomes" id="UP000026960"/>
    </source>
</evidence>
<keyword evidence="6" id="KW-0333">Golgi apparatus</keyword>
<feature type="region of interest" description="Disordered" evidence="7">
    <location>
        <begin position="304"/>
        <end position="325"/>
    </location>
</feature>
<dbReference type="InterPro" id="IPR004938">
    <property type="entry name" value="XG_FTase"/>
</dbReference>
<dbReference type="Gramene" id="OBART02G12100.1">
    <property type="protein sequence ID" value="OBART02G12100.1"/>
    <property type="gene ID" value="OBART02G12100"/>
</dbReference>
<sequence length="443" mass="49046">MAGLEDAPPSNSNLTGDQLLGGLLSAAFSWQSCRSRYEFAGYHKRKPAHKPSPYLVAKLRSHEALQALRQLKSGDGAAAADGDDDDCRYVVSIGYDRGLGNRVIAIVSAFLYAVLTERALLVAPYNGDVAALFCELFPGTTWLLPGGRRFLLRHLRDLDGKSKESLGALLKSNGIVSVAAGVNGSTSSSWSGRPPPPYVYLHLDGGADYHDKLFYCDEQQRLLRSVPWLLMKTDSYLVPGLFLVPSLRGELERIRYLLHPANAVWHAITAYHRDHLAGAGHLVGIQIRVYHEETPPVSQVVLDQDPRRARRRRRRAPAEPRGVAADGRTAHDMRALSEMYLLSTCDALLTTGFSTFGYVAQGLAGERPWLMPRRPVWDKEPATEVPEPPCARAASPEPCFHSPSYYDCAARRNYEDIGKAVPYIRRCEDVSWGIQLVNGSSHW</sequence>
<dbReference type="EC" id="2.4.1.-" evidence="6"/>
<proteinExistence type="inferred from homology"/>
<dbReference type="Proteomes" id="UP000026960">
    <property type="component" value="Chromosome 2"/>
</dbReference>
<dbReference type="AlphaFoldDB" id="A0A0D3F3K4"/>
<evidence type="ECO:0000256" key="6">
    <source>
        <dbReference type="RuleBase" id="RU367004"/>
    </source>
</evidence>
<accession>A0A0D3F3K4</accession>
<dbReference type="GO" id="GO:0071555">
    <property type="term" value="P:cell wall organization"/>
    <property type="evidence" value="ECO:0007669"/>
    <property type="project" value="UniProtKB-UniRule"/>
</dbReference>
<dbReference type="PANTHER" id="PTHR31889:SF4">
    <property type="entry name" value="FUCOSYLTRANSFERASE"/>
    <property type="match status" value="1"/>
</dbReference>
<keyword evidence="5 6" id="KW-0961">Cell wall biogenesis/degradation</keyword>
<organism evidence="8">
    <name type="scientific">Oryza barthii</name>
    <dbReference type="NCBI Taxonomy" id="65489"/>
    <lineage>
        <taxon>Eukaryota</taxon>
        <taxon>Viridiplantae</taxon>
        <taxon>Streptophyta</taxon>
        <taxon>Embryophyta</taxon>
        <taxon>Tracheophyta</taxon>
        <taxon>Spermatophyta</taxon>
        <taxon>Magnoliopsida</taxon>
        <taxon>Liliopsida</taxon>
        <taxon>Poales</taxon>
        <taxon>Poaceae</taxon>
        <taxon>BOP clade</taxon>
        <taxon>Oryzoideae</taxon>
        <taxon>Oryzeae</taxon>
        <taxon>Oryzinae</taxon>
        <taxon>Oryza</taxon>
    </lineage>
</organism>
<keyword evidence="3 6" id="KW-0808">Transferase</keyword>
<protein>
    <recommendedName>
        <fullName evidence="6">Fucosyltransferase</fullName>
        <ecNumber evidence="6">2.4.1.-</ecNumber>
    </recommendedName>
</protein>
<dbReference type="GO" id="GO:0032580">
    <property type="term" value="C:Golgi cisterna membrane"/>
    <property type="evidence" value="ECO:0007669"/>
    <property type="project" value="UniProtKB-SubCell"/>
</dbReference>
<keyword evidence="4" id="KW-0325">Glycoprotein</keyword>
<keyword evidence="9" id="KW-1185">Reference proteome</keyword>
<dbReference type="EnsemblPlants" id="OBART02G12100.1">
    <property type="protein sequence ID" value="OBART02G12100.1"/>
    <property type="gene ID" value="OBART02G12100"/>
</dbReference>
<evidence type="ECO:0000256" key="7">
    <source>
        <dbReference type="SAM" id="MobiDB-lite"/>
    </source>
</evidence>
<reference evidence="8" key="1">
    <citation type="journal article" date="2009" name="Rice">
        <title>De Novo Next Generation Sequencing of Plant Genomes.</title>
        <authorList>
            <person name="Rounsley S."/>
            <person name="Marri P.R."/>
            <person name="Yu Y."/>
            <person name="He R."/>
            <person name="Sisneros N."/>
            <person name="Goicoechea J.L."/>
            <person name="Lee S.J."/>
            <person name="Angelova A."/>
            <person name="Kudrna D."/>
            <person name="Luo M."/>
            <person name="Affourtit J."/>
            <person name="Desany B."/>
            <person name="Knight J."/>
            <person name="Niazi F."/>
            <person name="Egholm M."/>
            <person name="Wing R.A."/>
        </authorList>
    </citation>
    <scope>NUCLEOTIDE SEQUENCE [LARGE SCALE GENOMIC DNA]</scope>
    <source>
        <strain evidence="8">cv. IRGC 105608</strain>
    </source>
</reference>
<comment type="function">
    <text evidence="6">May be involved in cell wall biosynthesis.</text>
</comment>
<evidence type="ECO:0000256" key="4">
    <source>
        <dbReference type="ARBA" id="ARBA00023180"/>
    </source>
</evidence>
<evidence type="ECO:0000256" key="2">
    <source>
        <dbReference type="ARBA" id="ARBA00022676"/>
    </source>
</evidence>
<evidence type="ECO:0000313" key="8">
    <source>
        <dbReference type="EnsemblPlants" id="OBART02G12100.1"/>
    </source>
</evidence>
<keyword evidence="2 6" id="KW-0328">Glycosyltransferase</keyword>
<evidence type="ECO:0000256" key="1">
    <source>
        <dbReference type="ARBA" id="ARBA00010481"/>
    </source>
</evidence>
<dbReference type="HOGENOM" id="CLU_001992_2_1_1"/>
<dbReference type="GO" id="GO:0008107">
    <property type="term" value="F:galactoside 2-alpha-L-fucosyltransferase activity"/>
    <property type="evidence" value="ECO:0007669"/>
    <property type="project" value="InterPro"/>
</dbReference>
<comment type="subcellular location">
    <subcellularLocation>
        <location evidence="6">Golgi apparatus</location>
        <location evidence="6">Golgi stack membrane</location>
        <topology evidence="6">Single-pass type II membrane protein</topology>
    </subcellularLocation>
</comment>
<dbReference type="PaxDb" id="65489-OBART02G12100.1"/>
<dbReference type="GO" id="GO:0042546">
    <property type="term" value="P:cell wall biogenesis"/>
    <property type="evidence" value="ECO:0007669"/>
    <property type="project" value="InterPro"/>
</dbReference>
<evidence type="ECO:0000256" key="5">
    <source>
        <dbReference type="ARBA" id="ARBA00023316"/>
    </source>
</evidence>
<dbReference type="STRING" id="65489.A0A0D3F3K4"/>
<dbReference type="Gene3D" id="3.40.50.11340">
    <property type="match status" value="1"/>
</dbReference>
<dbReference type="eggNOG" id="ENOG502QTTA">
    <property type="taxonomic scope" value="Eukaryota"/>
</dbReference>
<evidence type="ECO:0000256" key="3">
    <source>
        <dbReference type="ARBA" id="ARBA00022679"/>
    </source>
</evidence>